<keyword evidence="2" id="KW-0963">Cytoplasm</keyword>
<evidence type="ECO:0000256" key="1">
    <source>
        <dbReference type="ARBA" id="ARBA00004245"/>
    </source>
</evidence>
<dbReference type="SUPFAM" id="SSF47923">
    <property type="entry name" value="Ypt/Rab-GAP domain of gyp1p"/>
    <property type="match status" value="2"/>
</dbReference>
<organism evidence="7 8">
    <name type="scientific">Wickerhamiella sorbophila</name>
    <dbReference type="NCBI Taxonomy" id="45607"/>
    <lineage>
        <taxon>Eukaryota</taxon>
        <taxon>Fungi</taxon>
        <taxon>Dikarya</taxon>
        <taxon>Ascomycota</taxon>
        <taxon>Saccharomycotina</taxon>
        <taxon>Dipodascomycetes</taxon>
        <taxon>Dipodascales</taxon>
        <taxon>Trichomonascaceae</taxon>
        <taxon>Wickerhamiella</taxon>
    </lineage>
</organism>
<evidence type="ECO:0000256" key="3">
    <source>
        <dbReference type="ARBA" id="ARBA00023212"/>
    </source>
</evidence>
<dbReference type="FunFam" id="1.10.8.270:FF:000035">
    <property type="entry name" value="Cell cycle arrest protein BUB2"/>
    <property type="match status" value="1"/>
</dbReference>
<comment type="subcellular location">
    <subcellularLocation>
        <location evidence="1">Cytoplasm</location>
        <location evidence="1">Cytoskeleton</location>
    </subcellularLocation>
</comment>
<evidence type="ECO:0000256" key="5">
    <source>
        <dbReference type="ARBA" id="ARBA00061049"/>
    </source>
</evidence>
<dbReference type="PANTHER" id="PTHR22957">
    <property type="entry name" value="TBC1 DOMAIN FAMILY MEMBER GTPASE-ACTIVATING PROTEIN"/>
    <property type="match status" value="1"/>
</dbReference>
<dbReference type="InterPro" id="IPR035969">
    <property type="entry name" value="Rab-GAP_TBC_sf"/>
</dbReference>
<evidence type="ECO:0000313" key="7">
    <source>
        <dbReference type="EMBL" id="PRT56512.1"/>
    </source>
</evidence>
<dbReference type="GeneID" id="36517880"/>
<reference evidence="7 8" key="1">
    <citation type="submission" date="2017-04" db="EMBL/GenBank/DDBJ databases">
        <title>Genome sequencing of [Candida] sorbophila.</title>
        <authorList>
            <person name="Ahn J.O."/>
        </authorList>
    </citation>
    <scope>NUCLEOTIDE SEQUENCE [LARGE SCALE GENOMIC DNA]</scope>
    <source>
        <strain evidence="7 8">DS02</strain>
    </source>
</reference>
<proteinExistence type="inferred from homology"/>
<dbReference type="Gene3D" id="1.10.472.80">
    <property type="entry name" value="Ypt/Rab-GAP domain of gyp1p, domain 3"/>
    <property type="match status" value="1"/>
</dbReference>
<dbReference type="STRING" id="45607.A0A2T0FNE1"/>
<evidence type="ECO:0000256" key="4">
    <source>
        <dbReference type="ARBA" id="ARBA00023306"/>
    </source>
</evidence>
<evidence type="ECO:0000313" key="8">
    <source>
        <dbReference type="Proteomes" id="UP000238350"/>
    </source>
</evidence>
<dbReference type="OrthoDB" id="10263206at2759"/>
<gene>
    <name evidence="7" type="ORF">B9G98_04132</name>
</gene>
<protein>
    <submittedName>
        <fullName evidence="7">Cell division control protein 16</fullName>
    </submittedName>
</protein>
<dbReference type="InterPro" id="IPR000195">
    <property type="entry name" value="Rab-GAP-TBC_dom"/>
</dbReference>
<keyword evidence="8" id="KW-1185">Reference proteome</keyword>
<dbReference type="GO" id="GO:0051301">
    <property type="term" value="P:cell division"/>
    <property type="evidence" value="ECO:0007669"/>
    <property type="project" value="UniProtKB-KW"/>
</dbReference>
<evidence type="ECO:0000256" key="2">
    <source>
        <dbReference type="ARBA" id="ARBA00022490"/>
    </source>
</evidence>
<dbReference type="EMBL" id="NDIQ01000022">
    <property type="protein sequence ID" value="PRT56512.1"/>
    <property type="molecule type" value="Genomic_DNA"/>
</dbReference>
<comment type="caution">
    <text evidence="7">The sequence shown here is derived from an EMBL/GenBank/DDBJ whole genome shotgun (WGS) entry which is preliminary data.</text>
</comment>
<dbReference type="SMART" id="SM00164">
    <property type="entry name" value="TBC"/>
    <property type="match status" value="1"/>
</dbReference>
<sequence>MEDKINDLIHKPPNLIQESLKQLRYHVLIDGLQTDGSGDCHYRNYVWTILLQVELPPAEQYLKLVSSGPSDSDAKIHNDTFRTMATDPMFKSKVSEEALARVLNAYATAHPDRTYVQGMNVIAAPFLYVSRSESQAFTLFNHFVLTRCSLYVTPTLSGVHTGLDLVDLILELTDPPLYQHLRSKLLTANLYAFASVMTFSACTPPLREVLVLWDILMAYGAHLNLLMVVAQLVMIRTELLNSDKPMSLLRSFPPLKARDIKSMTLAVLEKMPEQVYDMIVRHAWDPKVGRELAEYRRRRRN</sequence>
<comment type="similarity">
    <text evidence="5">Belongs to the BUB2 family.</text>
</comment>
<dbReference type="GO" id="GO:0031030">
    <property type="term" value="P:negative regulation of septation initiation signaling"/>
    <property type="evidence" value="ECO:0007669"/>
    <property type="project" value="TreeGrafter"/>
</dbReference>
<dbReference type="Proteomes" id="UP000238350">
    <property type="component" value="Unassembled WGS sequence"/>
</dbReference>
<dbReference type="Pfam" id="PF00566">
    <property type="entry name" value="RabGAP-TBC"/>
    <property type="match status" value="1"/>
</dbReference>
<accession>A0A2T0FNE1</accession>
<evidence type="ECO:0000259" key="6">
    <source>
        <dbReference type="PROSITE" id="PS50086"/>
    </source>
</evidence>
<keyword evidence="3" id="KW-0206">Cytoskeleton</keyword>
<dbReference type="Gene3D" id="1.10.8.270">
    <property type="entry name" value="putative rabgap domain of human tbc1 domain family member 14 like domains"/>
    <property type="match status" value="1"/>
</dbReference>
<dbReference type="GO" id="GO:0044732">
    <property type="term" value="C:mitotic spindle pole body"/>
    <property type="evidence" value="ECO:0007669"/>
    <property type="project" value="TreeGrafter"/>
</dbReference>
<dbReference type="PROSITE" id="PS50086">
    <property type="entry name" value="TBC_RABGAP"/>
    <property type="match status" value="1"/>
</dbReference>
<dbReference type="PANTHER" id="PTHR22957:SF263">
    <property type="entry name" value="MITOTIC CHECK POINT PROTEIN BUB2"/>
    <property type="match status" value="1"/>
</dbReference>
<keyword evidence="4" id="KW-0131">Cell cycle</keyword>
<name>A0A2T0FNE1_9ASCO</name>
<dbReference type="AlphaFoldDB" id="A0A2T0FNE1"/>
<dbReference type="GO" id="GO:0005096">
    <property type="term" value="F:GTPase activator activity"/>
    <property type="evidence" value="ECO:0007669"/>
    <property type="project" value="TreeGrafter"/>
</dbReference>
<keyword evidence="7" id="KW-0132">Cell division</keyword>
<feature type="domain" description="Rab-GAP TBC" evidence="6">
    <location>
        <begin position="37"/>
        <end position="220"/>
    </location>
</feature>
<dbReference type="RefSeq" id="XP_024666457.1">
    <property type="nucleotide sequence ID" value="XM_024810689.1"/>
</dbReference>